<evidence type="ECO:0000313" key="1">
    <source>
        <dbReference type="EMBL" id="QHU28209.1"/>
    </source>
</evidence>
<reference evidence="1" key="1">
    <citation type="journal article" date="2020" name="Nature">
        <title>Giant virus diversity and host interactions through global metagenomics.</title>
        <authorList>
            <person name="Schulz F."/>
            <person name="Roux S."/>
            <person name="Paez-Espino D."/>
            <person name="Jungbluth S."/>
            <person name="Walsh D.A."/>
            <person name="Denef V.J."/>
            <person name="McMahon K.D."/>
            <person name="Konstantinidis K.T."/>
            <person name="Eloe-Fadrosh E.A."/>
            <person name="Kyrpides N.C."/>
            <person name="Woyke T."/>
        </authorList>
    </citation>
    <scope>NUCLEOTIDE SEQUENCE</scope>
    <source>
        <strain evidence="1">GVMAG-M-3300027770-73</strain>
    </source>
</reference>
<dbReference type="EMBL" id="MN740471">
    <property type="protein sequence ID" value="QHU28209.1"/>
    <property type="molecule type" value="Genomic_DNA"/>
</dbReference>
<accession>A0A6C0LB70</accession>
<proteinExistence type="predicted"/>
<dbReference type="AlphaFoldDB" id="A0A6C0LB70"/>
<organism evidence="1">
    <name type="scientific">viral metagenome</name>
    <dbReference type="NCBI Taxonomy" id="1070528"/>
    <lineage>
        <taxon>unclassified sequences</taxon>
        <taxon>metagenomes</taxon>
        <taxon>organismal metagenomes</taxon>
    </lineage>
</organism>
<sequence length="116" mass="13773">MEWKWSYGGTYEKSMRKIPTFIEKTVMIEKTAIQQSLLSEDDSWLMNQQGELYILDKNKDHEQSFNKREDTYHRMAEREMIGQIGMNPFSDNNYVHDVIAQDNFLKPISTSSEKEK</sequence>
<protein>
    <submittedName>
        <fullName evidence="1">Uncharacterized protein</fullName>
    </submittedName>
</protein>
<name>A0A6C0LB70_9ZZZZ</name>